<dbReference type="AlphaFoldDB" id="C5A5X2"/>
<dbReference type="PATRIC" id="fig|593117.10.peg.1130"/>
<proteinExistence type="predicted"/>
<accession>C5A5X2</accession>
<protein>
    <submittedName>
        <fullName evidence="1">Uncharacterized protein</fullName>
    </submittedName>
</protein>
<dbReference type="GeneID" id="7988519"/>
<evidence type="ECO:0000313" key="1">
    <source>
        <dbReference type="EMBL" id="ACS33634.1"/>
    </source>
</evidence>
<dbReference type="Proteomes" id="UP000001488">
    <property type="component" value="Chromosome"/>
</dbReference>
<sequence>MDGAAYEILGHYLDSLSGSIYLGSAKGFVFVEHDERVYVISPVECTEYVSIFYSDGFLEIYTIWGRGGENGIRILADTSRVSVFSEGDDLYILIEPHGSYEMVNGVVGVFLRGARDMEPTLRSAIDLSDLKRKEKDGLIEVVQGQRV</sequence>
<keyword evidence="2" id="KW-1185">Reference proteome</keyword>
<name>C5A5X2_THEGJ</name>
<evidence type="ECO:0000313" key="2">
    <source>
        <dbReference type="Proteomes" id="UP000001488"/>
    </source>
</evidence>
<dbReference type="KEGG" id="tga:TGAM_1132"/>
<dbReference type="eggNOG" id="arCOG05720">
    <property type="taxonomic scope" value="Archaea"/>
</dbReference>
<dbReference type="EMBL" id="CP001398">
    <property type="protein sequence ID" value="ACS33634.1"/>
    <property type="molecule type" value="Genomic_DNA"/>
</dbReference>
<gene>
    <name evidence="1" type="ordered locus">TGAM_1132</name>
</gene>
<reference evidence="1 2" key="1">
    <citation type="journal article" date="2007" name="Genome Biol.">
        <title>Genome analysis and genome-wide proteomics of Thermococcus gammatolerans, the most radioresistant organism known amongst the Archaea.</title>
        <authorList>
            <person name="Zivanovic Y."/>
            <person name="Armengaud J."/>
            <person name="Lagorce A."/>
            <person name="Leplat C."/>
            <person name="Guerin P."/>
            <person name="Dutertre M."/>
            <person name="Anthouard V."/>
            <person name="Forterre P."/>
            <person name="Wincker P."/>
            <person name="Confalonieri F."/>
        </authorList>
    </citation>
    <scope>NUCLEOTIDE SEQUENCE [LARGE SCALE GENOMIC DNA]</scope>
    <source>
        <strain evidence="2">DSM 15229 / JCM 11827 / EJ3</strain>
    </source>
</reference>
<dbReference type="PaxDb" id="593117-TGAM_1132"/>
<dbReference type="RefSeq" id="WP_015858747.1">
    <property type="nucleotide sequence ID" value="NC_012804.1"/>
</dbReference>
<organism evidence="1 2">
    <name type="scientific">Thermococcus gammatolerans (strain DSM 15229 / JCM 11827 / EJ3)</name>
    <dbReference type="NCBI Taxonomy" id="593117"/>
    <lineage>
        <taxon>Archaea</taxon>
        <taxon>Methanobacteriati</taxon>
        <taxon>Methanobacteriota</taxon>
        <taxon>Thermococci</taxon>
        <taxon>Thermococcales</taxon>
        <taxon>Thermococcaceae</taxon>
        <taxon>Thermococcus</taxon>
    </lineage>
</organism>
<dbReference type="HOGENOM" id="CLU_154344_0_0_2"/>